<dbReference type="AlphaFoldDB" id="X1SPL0"/>
<dbReference type="EMBL" id="BARW01020715">
    <property type="protein sequence ID" value="GAI94878.1"/>
    <property type="molecule type" value="Genomic_DNA"/>
</dbReference>
<evidence type="ECO:0000313" key="1">
    <source>
        <dbReference type="EMBL" id="GAI94878.1"/>
    </source>
</evidence>
<accession>X1SPL0</accession>
<organism evidence="1">
    <name type="scientific">marine sediment metagenome</name>
    <dbReference type="NCBI Taxonomy" id="412755"/>
    <lineage>
        <taxon>unclassified sequences</taxon>
        <taxon>metagenomes</taxon>
        <taxon>ecological metagenomes</taxon>
    </lineage>
</organism>
<proteinExistence type="predicted"/>
<feature type="non-terminal residue" evidence="1">
    <location>
        <position position="156"/>
    </location>
</feature>
<name>X1SPL0_9ZZZZ</name>
<sequence>MVMSWINLYPDWYILERQSIEIHYPQFKVYDKGLETGNLLYFGELVVRPSGGAVRQPVIMEYPNSFPFQPPKVIPVDALPSIGTNGEISHKPQIHHFDMRHQMPDGSLCLFQRETRLIPGGDILRGIDILRRAQQWFLGFHTKHWPPDSLQSELES</sequence>
<protein>
    <submittedName>
        <fullName evidence="1">Uncharacterized protein</fullName>
    </submittedName>
</protein>
<comment type="caution">
    <text evidence="1">The sequence shown here is derived from an EMBL/GenBank/DDBJ whole genome shotgun (WGS) entry which is preliminary data.</text>
</comment>
<reference evidence="1" key="1">
    <citation type="journal article" date="2014" name="Front. Microbiol.">
        <title>High frequency of phylogenetically diverse reductive dehalogenase-homologous genes in deep subseafloor sedimentary metagenomes.</title>
        <authorList>
            <person name="Kawai M."/>
            <person name="Futagami T."/>
            <person name="Toyoda A."/>
            <person name="Takaki Y."/>
            <person name="Nishi S."/>
            <person name="Hori S."/>
            <person name="Arai W."/>
            <person name="Tsubouchi T."/>
            <person name="Morono Y."/>
            <person name="Uchiyama I."/>
            <person name="Ito T."/>
            <person name="Fujiyama A."/>
            <person name="Inagaki F."/>
            <person name="Takami H."/>
        </authorList>
    </citation>
    <scope>NUCLEOTIDE SEQUENCE</scope>
    <source>
        <strain evidence="1">Expedition CK06-06</strain>
    </source>
</reference>
<gene>
    <name evidence="1" type="ORF">S12H4_34944</name>
</gene>